<accession>A0A1F5SG52</accession>
<evidence type="ECO:0000313" key="3">
    <source>
        <dbReference type="Proteomes" id="UP000178367"/>
    </source>
</evidence>
<keyword evidence="1" id="KW-1133">Transmembrane helix</keyword>
<organism evidence="2 3">
    <name type="scientific">Candidatus Falkowbacteria bacterium RIFOXYA2_FULL_47_19</name>
    <dbReference type="NCBI Taxonomy" id="1797994"/>
    <lineage>
        <taxon>Bacteria</taxon>
        <taxon>Candidatus Falkowiibacteriota</taxon>
    </lineage>
</organism>
<reference evidence="2 3" key="1">
    <citation type="journal article" date="2016" name="Nat. Commun.">
        <title>Thousands of microbial genomes shed light on interconnected biogeochemical processes in an aquifer system.</title>
        <authorList>
            <person name="Anantharaman K."/>
            <person name="Brown C.T."/>
            <person name="Hug L.A."/>
            <person name="Sharon I."/>
            <person name="Castelle C.J."/>
            <person name="Probst A.J."/>
            <person name="Thomas B.C."/>
            <person name="Singh A."/>
            <person name="Wilkins M.J."/>
            <person name="Karaoz U."/>
            <person name="Brodie E.L."/>
            <person name="Williams K.H."/>
            <person name="Hubbard S.S."/>
            <person name="Banfield J.F."/>
        </authorList>
    </citation>
    <scope>NUCLEOTIDE SEQUENCE [LARGE SCALE GENOMIC DNA]</scope>
</reference>
<sequence>MGLDDKNLISLKEAAKISGYSADYIGQLIRAGKIPGRQVYSNIAWMTTAKAVMDYKAGGKTESSRETLGDKIKNSRRKIAMEMNILKLFFQTFKHALPILIIIIISFLFLSWFIFYSLFDYKNVDSSVVPTAADQEKGLSF</sequence>
<evidence type="ECO:0000256" key="1">
    <source>
        <dbReference type="SAM" id="Phobius"/>
    </source>
</evidence>
<name>A0A1F5SG52_9BACT</name>
<dbReference type="EMBL" id="MFGB01000022">
    <property type="protein sequence ID" value="OGF25261.1"/>
    <property type="molecule type" value="Genomic_DNA"/>
</dbReference>
<gene>
    <name evidence="2" type="ORF">A2227_07730</name>
</gene>
<comment type="caution">
    <text evidence="2">The sequence shown here is derived from an EMBL/GenBank/DDBJ whole genome shotgun (WGS) entry which is preliminary data.</text>
</comment>
<feature type="transmembrane region" description="Helical" evidence="1">
    <location>
        <begin position="96"/>
        <end position="119"/>
    </location>
</feature>
<dbReference type="Proteomes" id="UP000178367">
    <property type="component" value="Unassembled WGS sequence"/>
</dbReference>
<protein>
    <submittedName>
        <fullName evidence="2">Uncharacterized protein</fullName>
    </submittedName>
</protein>
<proteinExistence type="predicted"/>
<keyword evidence="1" id="KW-0812">Transmembrane</keyword>
<keyword evidence="1" id="KW-0472">Membrane</keyword>
<evidence type="ECO:0000313" key="2">
    <source>
        <dbReference type="EMBL" id="OGF25261.1"/>
    </source>
</evidence>
<dbReference type="AlphaFoldDB" id="A0A1F5SG52"/>